<organism evidence="1">
    <name type="scientific">Marseillevirus sp</name>
    <dbReference type="NCBI Taxonomy" id="2809551"/>
    <lineage>
        <taxon>Viruses</taxon>
        <taxon>Varidnaviria</taxon>
        <taxon>Bamfordvirae</taxon>
        <taxon>Nucleocytoviricota</taxon>
        <taxon>Megaviricetes</taxon>
        <taxon>Pimascovirales</taxon>
        <taxon>Pimascovirales incertae sedis</taxon>
        <taxon>Marseilleviridae</taxon>
        <taxon>Marseillevirus</taxon>
    </lineage>
</organism>
<reference evidence="1" key="1">
    <citation type="submission" date="2023-07" db="EMBL/GenBank/DDBJ databases">
        <authorList>
            <person name="Xia Y."/>
        </authorList>
    </citation>
    <scope>NUCLEOTIDE SEQUENCE</scope>
    <source>
        <strain evidence="1">F</strain>
    </source>
</reference>
<protein>
    <submittedName>
        <fullName evidence="1">Uncharacterized protein</fullName>
    </submittedName>
</protein>
<name>A0AA96ELE6_9VIRU</name>
<sequence length="318" mass="36364">MSSQKKEPPFLEKIVDRTSGKVYVAGKPVSENLKLLRREGLIYDEVSSSWWYPLRSEQKFSQLFARVQNTDNKKALFLSKYMNERVHCFLMESAYVAELLRKDTKEVKGEDALLLLQDIYGCYRPSFRNITKQVSSSVEKWSTTIQENFSQEAKDVVARTVTAQVTHLEKLSYDEILGRVAYESSELSRKGLKKYKSAEKMFSVAVEKIREKLGTPSGDLSYAFRTVLSVLIILPLEAKQKFYNEAADLLVETRKGEIGANLSLLISGEVKENLMEQWRKKKLHQASIKLLSEKHSKALLRKINKGAILSRSAFFSLS</sequence>
<accession>A0AA96ELE6</accession>
<dbReference type="EMBL" id="OR343188">
    <property type="protein sequence ID" value="WNL49792.1"/>
    <property type="molecule type" value="Genomic_DNA"/>
</dbReference>
<gene>
    <name evidence="1" type="ORF">MarFTMF_276</name>
</gene>
<evidence type="ECO:0000313" key="1">
    <source>
        <dbReference type="EMBL" id="WNL49792.1"/>
    </source>
</evidence>
<proteinExistence type="predicted"/>